<evidence type="ECO:0000256" key="4">
    <source>
        <dbReference type="ARBA" id="ARBA00022525"/>
    </source>
</evidence>
<name>A0A4W4DWJ7_ELEEL</name>
<dbReference type="Gene3D" id="2.10.90.10">
    <property type="entry name" value="Cystine-knot cytokines"/>
    <property type="match status" value="1"/>
</dbReference>
<reference evidence="15" key="1">
    <citation type="journal article" date="2014" name="Science">
        <title>Nonhuman genetics. Genomic basis for the convergent evolution of electric organs.</title>
        <authorList>
            <person name="Gallant J.R."/>
            <person name="Traeger L.L."/>
            <person name="Volkening J.D."/>
            <person name="Moffett H."/>
            <person name="Chen P.H."/>
            <person name="Novina C.D."/>
            <person name="Phillips G.N.Jr."/>
            <person name="Anand R."/>
            <person name="Wells G.B."/>
            <person name="Pinch M."/>
            <person name="Guth R."/>
            <person name="Unguez G.A."/>
            <person name="Albert J.S."/>
            <person name="Zakon H.H."/>
            <person name="Samanta M.P."/>
            <person name="Sussman M.R."/>
        </authorList>
    </citation>
    <scope>NUCLEOTIDE SEQUENCE [LARGE SCALE GENOMIC DNA]</scope>
</reference>
<evidence type="ECO:0000256" key="6">
    <source>
        <dbReference type="ARBA" id="ARBA00022729"/>
    </source>
</evidence>
<dbReference type="SMART" id="SM00204">
    <property type="entry name" value="TGFB"/>
    <property type="match status" value="1"/>
</dbReference>
<dbReference type="GO" id="GO:0045669">
    <property type="term" value="P:positive regulation of osteoblast differentiation"/>
    <property type="evidence" value="ECO:0007669"/>
    <property type="project" value="TreeGrafter"/>
</dbReference>
<comment type="subcellular location">
    <subcellularLocation>
        <location evidence="1">Secreted</location>
    </subcellularLocation>
</comment>
<dbReference type="GO" id="GO:0008083">
    <property type="term" value="F:growth factor activity"/>
    <property type="evidence" value="ECO:0007669"/>
    <property type="project" value="UniProtKB-KW"/>
</dbReference>
<organism evidence="14 15">
    <name type="scientific">Electrophorus electricus</name>
    <name type="common">Electric eel</name>
    <name type="synonym">Gymnotus electricus</name>
    <dbReference type="NCBI Taxonomy" id="8005"/>
    <lineage>
        <taxon>Eukaryota</taxon>
        <taxon>Metazoa</taxon>
        <taxon>Chordata</taxon>
        <taxon>Craniata</taxon>
        <taxon>Vertebrata</taxon>
        <taxon>Euteleostomi</taxon>
        <taxon>Actinopterygii</taxon>
        <taxon>Neopterygii</taxon>
        <taxon>Teleostei</taxon>
        <taxon>Ostariophysi</taxon>
        <taxon>Gymnotiformes</taxon>
        <taxon>Gymnotoidei</taxon>
        <taxon>Gymnotidae</taxon>
        <taxon>Electrophorus</taxon>
    </lineage>
</organism>
<evidence type="ECO:0000256" key="7">
    <source>
        <dbReference type="ARBA" id="ARBA00023030"/>
    </source>
</evidence>
<reference evidence="15" key="2">
    <citation type="journal article" date="2017" name="Sci. Adv.">
        <title>A tail of two voltages: Proteomic comparison of the three electric organs of the electric eel.</title>
        <authorList>
            <person name="Traeger L.L."/>
            <person name="Sabat G."/>
            <person name="Barrett-Wilt G.A."/>
            <person name="Wells G.B."/>
            <person name="Sussman M.R."/>
        </authorList>
    </citation>
    <scope>NUCLEOTIDE SEQUENCE [LARGE SCALE GENOMIC DNA]</scope>
</reference>
<dbReference type="InterPro" id="IPR029034">
    <property type="entry name" value="Cystine-knot_cytokine"/>
</dbReference>
<evidence type="ECO:0000256" key="1">
    <source>
        <dbReference type="ARBA" id="ARBA00004613"/>
    </source>
</evidence>
<keyword evidence="3" id="KW-0202">Cytokine</keyword>
<dbReference type="GO" id="GO:0005125">
    <property type="term" value="F:cytokine activity"/>
    <property type="evidence" value="ECO:0007669"/>
    <property type="project" value="UniProtKB-KW"/>
</dbReference>
<evidence type="ECO:0000313" key="14">
    <source>
        <dbReference type="Ensembl" id="ENSEEEP00000003593.1"/>
    </source>
</evidence>
<evidence type="ECO:0000256" key="12">
    <source>
        <dbReference type="RuleBase" id="RU000354"/>
    </source>
</evidence>
<keyword evidence="8" id="KW-1015">Disulfide bond</keyword>
<proteinExistence type="inferred from homology"/>
<dbReference type="CDD" id="cd19394">
    <property type="entry name" value="TGF_beta_GDF10"/>
    <property type="match status" value="1"/>
</dbReference>
<reference evidence="14" key="3">
    <citation type="submission" date="2020-05" db="EMBL/GenBank/DDBJ databases">
        <title>Electrophorus electricus (electric eel) genome, fEleEle1, primary haplotype.</title>
        <authorList>
            <person name="Myers G."/>
            <person name="Meyer A."/>
            <person name="Fedrigo O."/>
            <person name="Formenti G."/>
            <person name="Rhie A."/>
            <person name="Tracey A."/>
            <person name="Sims Y."/>
            <person name="Jarvis E.D."/>
        </authorList>
    </citation>
    <scope>NUCLEOTIDE SEQUENCE [LARGE SCALE GENOMIC DNA]</scope>
</reference>
<dbReference type="OMA" id="VHMLKLY"/>
<dbReference type="Proteomes" id="UP000314983">
    <property type="component" value="Chromosome 11"/>
</dbReference>
<evidence type="ECO:0000259" key="13">
    <source>
        <dbReference type="PROSITE" id="PS51362"/>
    </source>
</evidence>
<dbReference type="InterPro" id="IPR015615">
    <property type="entry name" value="TGF-beta-rel"/>
</dbReference>
<dbReference type="InterPro" id="IPR001839">
    <property type="entry name" value="TGF-b_C"/>
</dbReference>
<evidence type="ECO:0000256" key="5">
    <source>
        <dbReference type="ARBA" id="ARBA00022685"/>
    </source>
</evidence>
<dbReference type="PROSITE" id="PS51362">
    <property type="entry name" value="TGF_BETA_2"/>
    <property type="match status" value="1"/>
</dbReference>
<keyword evidence="7 12" id="KW-0339">Growth factor</keyword>
<keyword evidence="4" id="KW-0964">Secreted</keyword>
<evidence type="ECO:0000256" key="10">
    <source>
        <dbReference type="ARBA" id="ARBA00040122"/>
    </source>
</evidence>
<keyword evidence="9" id="KW-0325">Glycoprotein</keyword>
<evidence type="ECO:0000256" key="11">
    <source>
        <dbReference type="ARBA" id="ARBA00042879"/>
    </source>
</evidence>
<sequence length="469" mass="54093">VSVGPVKPTVVSSSQLLLVGKSVLFLVHLLTFWISSVLSWAASESGLRVARDSDVLDMPTALDHSSTADVVSQHMFKLYDKYSRDIHGSKDENTVRSFKAKPGKLVYVPQRVLYHLNLTSLQDSEVILTSTLHFFFDKRPRQRSWFCKRFKNPSCHIQNLHHFPSFRLLFRCPSANTPVGSSLWNITLYPHRRGIWHTRDISHIIKEARHRNHFMITLEFDYGENYQRYQEQLSASILPYILVYANDLAISEPNSIALSLQRYDPFPANEQTTQSPNSSPDIRVKRDLYFADPIQNNELPDVEYDNFKQHDMWESTYLVLKPKSSNKERRKKGQEHADGLGKSQVLSFDEKTMKKARRRQWREPRSCSRRYLKVDFADIGWSEWILSPKSFDAYYCAGTCEFPIPKVVRPSNHATIQSIVKTVGIIPGIPEPCCVPEKMNSLVVMFLDESKNIVLKIYPNMSVETCACR</sequence>
<dbReference type="PANTHER" id="PTHR11848:SF145">
    <property type="entry name" value="GROWTH_DIFFERENTIATION FACTOR 10"/>
    <property type="match status" value="1"/>
</dbReference>
<evidence type="ECO:0000256" key="9">
    <source>
        <dbReference type="ARBA" id="ARBA00023180"/>
    </source>
</evidence>
<evidence type="ECO:0000256" key="8">
    <source>
        <dbReference type="ARBA" id="ARBA00023157"/>
    </source>
</evidence>
<gene>
    <name evidence="14" type="primary">gdf10a</name>
</gene>
<accession>A0A4W4DWJ7</accession>
<reference evidence="14" key="4">
    <citation type="submission" date="2025-08" db="UniProtKB">
        <authorList>
            <consortium name="Ensembl"/>
        </authorList>
    </citation>
    <scope>IDENTIFICATION</scope>
</reference>
<protein>
    <recommendedName>
        <fullName evidence="10">Growth/differentiation factor 10</fullName>
    </recommendedName>
    <alternativeName>
        <fullName evidence="11">Bone morphogenetic protein 3B</fullName>
    </alternativeName>
</protein>
<keyword evidence="15" id="KW-1185">Reference proteome</keyword>
<comment type="similarity">
    <text evidence="2 12">Belongs to the TGF-beta family.</text>
</comment>
<dbReference type="FunFam" id="2.10.90.10:FF:000008">
    <property type="entry name" value="Bone morphogenetic protein 3"/>
    <property type="match status" value="1"/>
</dbReference>
<keyword evidence="6" id="KW-0732">Signal</keyword>
<dbReference type="SUPFAM" id="SSF57501">
    <property type="entry name" value="Cystine-knot cytokines"/>
    <property type="match status" value="1"/>
</dbReference>
<dbReference type="GO" id="GO:0005615">
    <property type="term" value="C:extracellular space"/>
    <property type="evidence" value="ECO:0007669"/>
    <property type="project" value="UniProtKB-KW"/>
</dbReference>
<dbReference type="PANTHER" id="PTHR11848">
    <property type="entry name" value="TGF-BETA FAMILY"/>
    <property type="match status" value="1"/>
</dbReference>
<evidence type="ECO:0000256" key="2">
    <source>
        <dbReference type="ARBA" id="ARBA00006656"/>
    </source>
</evidence>
<evidence type="ECO:0000256" key="3">
    <source>
        <dbReference type="ARBA" id="ARBA00022514"/>
    </source>
</evidence>
<feature type="domain" description="TGF-beta family profile" evidence="13">
    <location>
        <begin position="356"/>
        <end position="469"/>
    </location>
</feature>
<dbReference type="PROSITE" id="PS00250">
    <property type="entry name" value="TGF_BETA_1"/>
    <property type="match status" value="1"/>
</dbReference>
<dbReference type="GeneTree" id="ENSGT00940000157214"/>
<evidence type="ECO:0000313" key="15">
    <source>
        <dbReference type="Proteomes" id="UP000314983"/>
    </source>
</evidence>
<reference evidence="14" key="5">
    <citation type="submission" date="2025-09" db="UniProtKB">
        <authorList>
            <consortium name="Ensembl"/>
        </authorList>
    </citation>
    <scope>IDENTIFICATION</scope>
</reference>
<dbReference type="Ensembl" id="ENSEEET00000003645.2">
    <property type="protein sequence ID" value="ENSEEEP00000003593.1"/>
    <property type="gene ID" value="ENSEEEG00000001956.2"/>
</dbReference>
<dbReference type="AlphaFoldDB" id="A0A4W4DWJ7"/>
<dbReference type="Pfam" id="PF00019">
    <property type="entry name" value="TGF_beta"/>
    <property type="match status" value="1"/>
</dbReference>
<keyword evidence="5" id="KW-0165">Cleavage on pair of basic residues</keyword>
<dbReference type="STRING" id="8005.ENSEEEP00000003593"/>
<dbReference type="InterPro" id="IPR017948">
    <property type="entry name" value="TGFb_CS"/>
</dbReference>